<organism evidence="1 2">
    <name type="scientific">Acrobeloides nanus</name>
    <dbReference type="NCBI Taxonomy" id="290746"/>
    <lineage>
        <taxon>Eukaryota</taxon>
        <taxon>Metazoa</taxon>
        <taxon>Ecdysozoa</taxon>
        <taxon>Nematoda</taxon>
        <taxon>Chromadorea</taxon>
        <taxon>Rhabditida</taxon>
        <taxon>Tylenchina</taxon>
        <taxon>Cephalobomorpha</taxon>
        <taxon>Cephaloboidea</taxon>
        <taxon>Cephalobidae</taxon>
        <taxon>Acrobeloides</taxon>
    </lineage>
</organism>
<reference evidence="2" key="1">
    <citation type="submission" date="2022-11" db="UniProtKB">
        <authorList>
            <consortium name="WormBaseParasite"/>
        </authorList>
    </citation>
    <scope>IDENTIFICATION</scope>
</reference>
<keyword evidence="1" id="KW-1185">Reference proteome</keyword>
<dbReference type="WBParaSite" id="ACRNAN_scaffold17041.g26036.t1">
    <property type="protein sequence ID" value="ACRNAN_scaffold17041.g26036.t1"/>
    <property type="gene ID" value="ACRNAN_scaffold17041.g26036"/>
</dbReference>
<evidence type="ECO:0000313" key="1">
    <source>
        <dbReference type="Proteomes" id="UP000887540"/>
    </source>
</evidence>
<evidence type="ECO:0000313" key="2">
    <source>
        <dbReference type="WBParaSite" id="ACRNAN_scaffold17041.g26036.t1"/>
    </source>
</evidence>
<protein>
    <submittedName>
        <fullName evidence="2">Uncharacterized protein</fullName>
    </submittedName>
</protein>
<sequence length="108" mass="13172">MVLFIKFLWINLQSRTGVNNFGMRQSKFSLFHFYHKIRDWGGLWDWEACVRHELGGFDMDTYDNRVKIIKKGQQSWARDGWLTETKWSDRDFIFHGWKQRYFNRADAS</sequence>
<dbReference type="PANTHER" id="PTHR31562">
    <property type="entry name" value="PROTEIN CBG18972"/>
    <property type="match status" value="1"/>
</dbReference>
<dbReference type="AlphaFoldDB" id="A0A914D1J3"/>
<dbReference type="PANTHER" id="PTHR31562:SF5">
    <property type="entry name" value="GLYCO_TRANS_2-LIKE DOMAIN-CONTAINING PROTEIN"/>
    <property type="match status" value="1"/>
</dbReference>
<accession>A0A914D1J3</accession>
<dbReference type="InterPro" id="IPR004988">
    <property type="entry name" value="DUF273"/>
</dbReference>
<dbReference type="Pfam" id="PF03314">
    <property type="entry name" value="DUF273"/>
    <property type="match status" value="1"/>
</dbReference>
<dbReference type="Proteomes" id="UP000887540">
    <property type="component" value="Unplaced"/>
</dbReference>
<name>A0A914D1J3_9BILA</name>
<proteinExistence type="predicted"/>